<reference evidence="1 2" key="1">
    <citation type="journal article" date="2018" name="PLoS ONE">
        <title>The draft genome of Kipferlia bialata reveals reductive genome evolution in fornicate parasites.</title>
        <authorList>
            <person name="Tanifuji G."/>
            <person name="Takabayashi S."/>
            <person name="Kume K."/>
            <person name="Takagi M."/>
            <person name="Nakayama T."/>
            <person name="Kamikawa R."/>
            <person name="Inagaki Y."/>
            <person name="Hashimoto T."/>
        </authorList>
    </citation>
    <scope>NUCLEOTIDE SEQUENCE [LARGE SCALE GENOMIC DNA]</scope>
    <source>
        <strain evidence="1">NY0173</strain>
    </source>
</reference>
<keyword evidence="2" id="KW-1185">Reference proteome</keyword>
<dbReference type="AlphaFoldDB" id="A0A9K3CVF9"/>
<feature type="non-terminal residue" evidence="1">
    <location>
        <position position="1"/>
    </location>
</feature>
<sequence>MLGISISEGRLEVAKIAGKERSDVQADVPLCLLPGGVRPVQAQTQVSKKRGKAKGKAGARVNYNKSPEVAAFLYHRGRVRLADNQNTKAAVDLCGSVQLLGKGTRNRALAERYLGVALLNLGAVIRPDTLRARGLDSFAALVECAVSGDIEGLRALAASEEHLGPVLRLGGLSAMAKLESLCVAVMLREAHTRHKEGMTGQQQNMMRLASITTTLKQVGGRAEVVGWLAAIKRNGYTNCQLAVSKGHE</sequence>
<dbReference type="EMBL" id="BDIP01000901">
    <property type="protein sequence ID" value="GIQ83033.1"/>
    <property type="molecule type" value="Genomic_DNA"/>
</dbReference>
<evidence type="ECO:0000313" key="1">
    <source>
        <dbReference type="EMBL" id="GIQ83033.1"/>
    </source>
</evidence>
<name>A0A9K3CVF9_9EUKA</name>
<accession>A0A9K3CVF9</accession>
<dbReference type="Proteomes" id="UP000265618">
    <property type="component" value="Unassembled WGS sequence"/>
</dbReference>
<evidence type="ECO:0000313" key="2">
    <source>
        <dbReference type="Proteomes" id="UP000265618"/>
    </source>
</evidence>
<organism evidence="1 2">
    <name type="scientific">Kipferlia bialata</name>
    <dbReference type="NCBI Taxonomy" id="797122"/>
    <lineage>
        <taxon>Eukaryota</taxon>
        <taxon>Metamonada</taxon>
        <taxon>Carpediemonas-like organisms</taxon>
        <taxon>Kipferlia</taxon>
    </lineage>
</organism>
<protein>
    <submittedName>
        <fullName evidence="1">Uncharacterized protein</fullName>
    </submittedName>
</protein>
<gene>
    <name evidence="1" type="ORF">KIPB_004279</name>
</gene>
<comment type="caution">
    <text evidence="1">The sequence shown here is derived from an EMBL/GenBank/DDBJ whole genome shotgun (WGS) entry which is preliminary data.</text>
</comment>
<proteinExistence type="predicted"/>